<feature type="compositionally biased region" description="Low complexity" evidence="1">
    <location>
        <begin position="577"/>
        <end position="591"/>
    </location>
</feature>
<feature type="region of interest" description="Disordered" evidence="1">
    <location>
        <begin position="99"/>
        <end position="276"/>
    </location>
</feature>
<feature type="region of interest" description="Disordered" evidence="1">
    <location>
        <begin position="58"/>
        <end position="82"/>
    </location>
</feature>
<feature type="compositionally biased region" description="Polar residues" evidence="1">
    <location>
        <begin position="100"/>
        <end position="111"/>
    </location>
</feature>
<feature type="region of interest" description="Disordered" evidence="1">
    <location>
        <begin position="567"/>
        <end position="603"/>
    </location>
</feature>
<dbReference type="InParanoid" id="A0A6J0CEE5"/>
<gene>
    <name evidence="3 4" type="primary">LOC107227954</name>
</gene>
<reference evidence="3" key="1">
    <citation type="submission" date="2025-04" db="UniProtKB">
        <authorList>
            <consortium name="RefSeq"/>
        </authorList>
    </citation>
    <scope>IDENTIFICATION</scope>
    <source>
        <tissue evidence="4">Thorax and Abdomen</tissue>
        <tissue evidence="3">Whole body</tissue>
    </source>
</reference>
<feature type="compositionally biased region" description="Polar residues" evidence="1">
    <location>
        <begin position="185"/>
        <end position="199"/>
    </location>
</feature>
<dbReference type="Proteomes" id="UP000829291">
    <property type="component" value="Chromosome 2"/>
</dbReference>
<feature type="region of interest" description="Disordered" evidence="1">
    <location>
        <begin position="1"/>
        <end position="22"/>
    </location>
</feature>
<organism evidence="2 3">
    <name type="scientific">Neodiprion lecontei</name>
    <name type="common">Redheaded pine sawfly</name>
    <dbReference type="NCBI Taxonomy" id="441921"/>
    <lineage>
        <taxon>Eukaryota</taxon>
        <taxon>Metazoa</taxon>
        <taxon>Ecdysozoa</taxon>
        <taxon>Arthropoda</taxon>
        <taxon>Hexapoda</taxon>
        <taxon>Insecta</taxon>
        <taxon>Pterygota</taxon>
        <taxon>Neoptera</taxon>
        <taxon>Endopterygota</taxon>
        <taxon>Hymenoptera</taxon>
        <taxon>Tenthredinoidea</taxon>
        <taxon>Diprionidae</taxon>
        <taxon>Diprioninae</taxon>
        <taxon>Neodiprion</taxon>
    </lineage>
</organism>
<keyword evidence="2" id="KW-1185">Reference proteome</keyword>
<dbReference type="AlphaFoldDB" id="A0A6J0CEE5"/>
<dbReference type="GeneID" id="107227954"/>
<evidence type="ECO:0000313" key="4">
    <source>
        <dbReference type="RefSeq" id="XP_046588420.1"/>
    </source>
</evidence>
<evidence type="ECO:0000313" key="3">
    <source>
        <dbReference type="RefSeq" id="XP_015524770.1"/>
    </source>
</evidence>
<dbReference type="KEGG" id="nlo:107227954"/>
<feature type="compositionally biased region" description="Polar residues" evidence="1">
    <location>
        <begin position="151"/>
        <end position="162"/>
    </location>
</feature>
<dbReference type="RefSeq" id="XP_015524770.1">
    <property type="nucleotide sequence ID" value="XM_015669284.1"/>
</dbReference>
<feature type="region of interest" description="Disordered" evidence="1">
    <location>
        <begin position="431"/>
        <end position="468"/>
    </location>
</feature>
<dbReference type="OrthoDB" id="2017365at2759"/>
<feature type="compositionally biased region" description="Basic and acidic residues" evidence="1">
    <location>
        <begin position="167"/>
        <end position="183"/>
    </location>
</feature>
<feature type="compositionally biased region" description="Acidic residues" evidence="1">
    <location>
        <begin position="451"/>
        <end position="463"/>
    </location>
</feature>
<protein>
    <submittedName>
        <fullName evidence="3 4">Uncharacterized protein LOC107227954</fullName>
    </submittedName>
</protein>
<evidence type="ECO:0000313" key="2">
    <source>
        <dbReference type="Proteomes" id="UP000829291"/>
    </source>
</evidence>
<accession>A0A6J0CEE5</accession>
<feature type="compositionally biased region" description="Low complexity" evidence="1">
    <location>
        <begin position="122"/>
        <end position="135"/>
    </location>
</feature>
<sequence>MSASAVKSSMQGASMQATPSSTHSIIPMNMMAQKVVTGTNTGSEANLVKPLPTATLSYANLQPPPSQPLSLVQDHKPLPQPTLPLRISEKEQADAEKTILNGTEPQKSVISEESDSVKKQSEANQQNNNLNTENAPQSTPQPCPDPIPESAVTSSDMPSEQESPLVKVEETKTSLRNGSKELEDTPSSNTPVQSKTTVEGGTETHQRSSSVVPPQGSKATPELPVITHSPPKADLQLETLHRNRKRKPRELKDLNSSALASDAHGKPKRNRIRTQPYQSPLPELALIVKTLNKSPSSKAADDKLIVFYKNEFLAVRNAEGSFYVCQAMQNIYKSSRRIRIRWLSQDKNNGEIYSPDFYDFTEFDCILTNLNLNKVDKNKYQLTKMELLRTENILKRAIDVEAGLSEKPRVTEEHPDGLDLSLFRDESQLKTTKKGSKLKRRTKYSSKAESTDTEDNPEDEEDEKVPAKQPIAAKKLTVPKVAAVAKTISKGGSNNRAERAATRSSRTALPTTIATAALSANKKRLDDKKPETKKIAAKSEINNLNTLPRKQPKSCTTASNVAGTISSLNTLGRPKRAGSSTIGIASASTTSEPSARKKPRSRA</sequence>
<dbReference type="RefSeq" id="XP_046588420.1">
    <property type="nucleotide sequence ID" value="XM_046732464.1"/>
</dbReference>
<feature type="compositionally biased region" description="Basic residues" evidence="1">
    <location>
        <begin position="431"/>
        <end position="444"/>
    </location>
</feature>
<name>A0A6J0CEE5_NEOLC</name>
<evidence type="ECO:0000256" key="1">
    <source>
        <dbReference type="SAM" id="MobiDB-lite"/>
    </source>
</evidence>
<proteinExistence type="predicted"/>